<dbReference type="InterPro" id="IPR036390">
    <property type="entry name" value="WH_DNA-bd_sf"/>
</dbReference>
<dbReference type="AlphaFoldDB" id="I0IMY6"/>
<dbReference type="eggNOG" id="COG0583">
    <property type="taxonomic scope" value="Bacteria"/>
</dbReference>
<dbReference type="InterPro" id="IPR000847">
    <property type="entry name" value="LysR_HTH_N"/>
</dbReference>
<dbReference type="Pfam" id="PF03466">
    <property type="entry name" value="LysR_substrate"/>
    <property type="match status" value="1"/>
</dbReference>
<dbReference type="GO" id="GO:0000976">
    <property type="term" value="F:transcription cis-regulatory region binding"/>
    <property type="evidence" value="ECO:0007669"/>
    <property type="project" value="TreeGrafter"/>
</dbReference>
<organism evidence="6 7">
    <name type="scientific">Leptospirillum ferrooxidans (strain C2-3)</name>
    <dbReference type="NCBI Taxonomy" id="1162668"/>
    <lineage>
        <taxon>Bacteria</taxon>
        <taxon>Pseudomonadati</taxon>
        <taxon>Nitrospirota</taxon>
        <taxon>Nitrospiria</taxon>
        <taxon>Nitrospirales</taxon>
        <taxon>Nitrospiraceae</taxon>
        <taxon>Leptospirillum</taxon>
    </lineage>
</organism>
<dbReference type="PATRIC" id="fig|1162668.3.peg.1062"/>
<dbReference type="OrthoDB" id="119203at2"/>
<feature type="domain" description="HTH lysR-type" evidence="5">
    <location>
        <begin position="1"/>
        <end position="58"/>
    </location>
</feature>
<dbReference type="SUPFAM" id="SSF46785">
    <property type="entry name" value="Winged helix' DNA-binding domain"/>
    <property type="match status" value="1"/>
</dbReference>
<dbReference type="Gene3D" id="1.10.10.10">
    <property type="entry name" value="Winged helix-like DNA-binding domain superfamily/Winged helix DNA-binding domain"/>
    <property type="match status" value="1"/>
</dbReference>
<dbReference type="STRING" id="1162668.LFE_0931"/>
<keyword evidence="2" id="KW-0805">Transcription regulation</keyword>
<keyword evidence="4" id="KW-0804">Transcription</keyword>
<dbReference type="SUPFAM" id="SSF53850">
    <property type="entry name" value="Periplasmic binding protein-like II"/>
    <property type="match status" value="1"/>
</dbReference>
<evidence type="ECO:0000313" key="6">
    <source>
        <dbReference type="EMBL" id="BAM06635.1"/>
    </source>
</evidence>
<dbReference type="GO" id="GO:0003700">
    <property type="term" value="F:DNA-binding transcription factor activity"/>
    <property type="evidence" value="ECO:0007669"/>
    <property type="project" value="InterPro"/>
</dbReference>
<keyword evidence="3" id="KW-0238">DNA-binding</keyword>
<evidence type="ECO:0000259" key="5">
    <source>
        <dbReference type="PROSITE" id="PS50931"/>
    </source>
</evidence>
<accession>I0IMY6</accession>
<evidence type="ECO:0000256" key="2">
    <source>
        <dbReference type="ARBA" id="ARBA00023015"/>
    </source>
</evidence>
<name>I0IMY6_LEPFC</name>
<gene>
    <name evidence="6" type="ordered locus">LFE_0931</name>
</gene>
<proteinExistence type="inferred from homology"/>
<protein>
    <submittedName>
        <fullName evidence="6">Putative transcriptional regulator, LysR family</fullName>
    </submittedName>
</protein>
<dbReference type="Proteomes" id="UP000007382">
    <property type="component" value="Chromosome"/>
</dbReference>
<dbReference type="InterPro" id="IPR005119">
    <property type="entry name" value="LysR_subst-bd"/>
</dbReference>
<dbReference type="Gene3D" id="3.40.190.290">
    <property type="match status" value="1"/>
</dbReference>
<evidence type="ECO:0000256" key="4">
    <source>
        <dbReference type="ARBA" id="ARBA00023163"/>
    </source>
</evidence>
<reference evidence="6 7" key="1">
    <citation type="journal article" date="2012" name="J. Bacteriol.">
        <title>Complete Genome Sequence of Leptospirillum ferrooxidans Strain C2-3, Isolated from a Fresh Volcanic Ash Deposit on the Island of Miyake, Japan.</title>
        <authorList>
            <person name="Fujimura R."/>
            <person name="Sato Y."/>
            <person name="Nishizawa T."/>
            <person name="Oshima K."/>
            <person name="Kim S.-W."/>
            <person name="Hattori M."/>
            <person name="Kamijo T."/>
            <person name="Ohta H."/>
        </authorList>
    </citation>
    <scope>NUCLEOTIDE SEQUENCE [LARGE SCALE GENOMIC DNA]</scope>
    <source>
        <strain evidence="6 7">C2-3</strain>
    </source>
</reference>
<dbReference type="KEGG" id="lfc:LFE_0931"/>
<reference evidence="7" key="2">
    <citation type="submission" date="2012-03" db="EMBL/GenBank/DDBJ databases">
        <title>The complete genome sequence of the pioneer microbe on fresh volcanic deposit, Leptospirillum ferrooxidans strain C2-3.</title>
        <authorList>
            <person name="Fujimura R."/>
            <person name="Sato Y."/>
            <person name="Nishizawa T."/>
            <person name="Nanba K."/>
            <person name="Oshima K."/>
            <person name="Hattori M."/>
            <person name="Kamijo T."/>
            <person name="Ohta H."/>
        </authorList>
    </citation>
    <scope>NUCLEOTIDE SEQUENCE [LARGE SCALE GENOMIC DNA]</scope>
    <source>
        <strain evidence="7">C2-3</strain>
    </source>
</reference>
<dbReference type="PRINTS" id="PR00039">
    <property type="entry name" value="HTHLYSR"/>
</dbReference>
<evidence type="ECO:0000313" key="7">
    <source>
        <dbReference type="Proteomes" id="UP000007382"/>
    </source>
</evidence>
<dbReference type="EMBL" id="AP012342">
    <property type="protein sequence ID" value="BAM06635.1"/>
    <property type="molecule type" value="Genomic_DNA"/>
</dbReference>
<dbReference type="InterPro" id="IPR036388">
    <property type="entry name" value="WH-like_DNA-bd_sf"/>
</dbReference>
<comment type="similarity">
    <text evidence="1">Belongs to the LysR transcriptional regulatory family.</text>
</comment>
<evidence type="ECO:0000256" key="3">
    <source>
        <dbReference type="ARBA" id="ARBA00023125"/>
    </source>
</evidence>
<dbReference type="CDD" id="cd05466">
    <property type="entry name" value="PBP2_LTTR_substrate"/>
    <property type="match status" value="1"/>
</dbReference>
<dbReference type="PANTHER" id="PTHR30126">
    <property type="entry name" value="HTH-TYPE TRANSCRIPTIONAL REGULATOR"/>
    <property type="match status" value="1"/>
</dbReference>
<evidence type="ECO:0000256" key="1">
    <source>
        <dbReference type="ARBA" id="ARBA00009437"/>
    </source>
</evidence>
<dbReference type="PROSITE" id="PS50931">
    <property type="entry name" value="HTH_LYSR"/>
    <property type="match status" value="1"/>
</dbReference>
<dbReference type="HOGENOM" id="CLU_039613_6_1_0"/>
<dbReference type="PANTHER" id="PTHR30126:SF64">
    <property type="entry name" value="HTH-TYPE TRANSCRIPTIONAL REGULATOR CITR"/>
    <property type="match status" value="1"/>
</dbReference>
<dbReference type="Pfam" id="PF00126">
    <property type="entry name" value="HTH_1"/>
    <property type="match status" value="1"/>
</dbReference>
<dbReference type="FunFam" id="1.10.10.10:FF:000001">
    <property type="entry name" value="LysR family transcriptional regulator"/>
    <property type="match status" value="1"/>
</dbReference>
<sequence>MTLSQIHTFLTVTQTLNFSQAAKILGVTQPAVSTQIQLLEEEFGVRLFNRVGRRVFLSPNGILFLDHAKSIWDQVKNTSKIMTEKMPAIKVEQLSVGIGFATGFTRNTPFTSFVRGTYKNATVSIHQGLDQDMISELLAGKTDIILTHVPDAPHIKNGLSHLSIHPVGGPSNLLILASPTISKEKWQRDVGTLKSFPLILPNKKNLLRDFIDYEAQKNALSLNVTMETTDTDLILKIVMTGVGITILPASAAKNELDSGSIIGLSLPDFLANSTLCAITRQEVDAEPAPLVKLGTRIFTSGWMEKT</sequence>
<keyword evidence="7" id="KW-1185">Reference proteome</keyword>